<evidence type="ECO:0000256" key="19">
    <source>
        <dbReference type="RuleBase" id="RU364040"/>
    </source>
</evidence>
<feature type="binding site" evidence="17">
    <location>
        <position position="422"/>
    </location>
    <ligand>
        <name>Zn(2+)</name>
        <dbReference type="ChEBI" id="CHEBI:29105"/>
        <note>catalytic</note>
    </ligand>
</feature>
<dbReference type="InterPro" id="IPR042097">
    <property type="entry name" value="Aminopeptidase_N-like_N_sf"/>
</dbReference>
<dbReference type="Pfam" id="PF11838">
    <property type="entry name" value="ERAP1_C"/>
    <property type="match status" value="1"/>
</dbReference>
<organism evidence="23 24">
    <name type="scientific">Xenopus laevis</name>
    <name type="common">African clawed frog</name>
    <dbReference type="NCBI Taxonomy" id="8355"/>
    <lineage>
        <taxon>Eukaryota</taxon>
        <taxon>Metazoa</taxon>
        <taxon>Chordata</taxon>
        <taxon>Craniata</taxon>
        <taxon>Vertebrata</taxon>
        <taxon>Euteleostomi</taxon>
        <taxon>Amphibia</taxon>
        <taxon>Batrachia</taxon>
        <taxon>Anura</taxon>
        <taxon>Pipoidea</taxon>
        <taxon>Pipidae</taxon>
        <taxon>Xenopodinae</taxon>
        <taxon>Xenopus</taxon>
        <taxon>Xenopus</taxon>
    </lineage>
</organism>
<dbReference type="Pfam" id="PF01433">
    <property type="entry name" value="Peptidase_M1"/>
    <property type="match status" value="1"/>
</dbReference>
<keyword evidence="15" id="KW-0325">Glycoprotein</keyword>
<comment type="cofactor">
    <cofactor evidence="17 19">
        <name>Zn(2+)</name>
        <dbReference type="ChEBI" id="CHEBI:29105"/>
    </cofactor>
    <text evidence="17 19">Binds 1 zinc ion per subunit.</text>
</comment>
<dbReference type="GO" id="GO:0070006">
    <property type="term" value="F:metalloaminopeptidase activity"/>
    <property type="evidence" value="ECO:0000318"/>
    <property type="project" value="GO_Central"/>
</dbReference>
<dbReference type="FunFam" id="1.10.390.10:FF:000016">
    <property type="entry name" value="Glutamyl aminopeptidase"/>
    <property type="match status" value="1"/>
</dbReference>
<keyword evidence="13" id="KW-0472">Membrane</keyword>
<dbReference type="InterPro" id="IPR027268">
    <property type="entry name" value="Peptidase_M4/M1_CTD_sf"/>
</dbReference>
<feature type="domain" description="ERAP1-like C-terminal" evidence="21">
    <location>
        <begin position="650"/>
        <end position="961"/>
    </location>
</feature>
<feature type="domain" description="Peptidase M1 membrane alanine aminopeptidase" evidence="20">
    <location>
        <begin position="351"/>
        <end position="576"/>
    </location>
</feature>
<keyword evidence="5 19" id="KW-0645">Protease</keyword>
<dbReference type="Proteomes" id="UP000186698">
    <property type="component" value="Chromosome 1S"/>
</dbReference>
<dbReference type="OrthoDB" id="510539at2759"/>
<evidence type="ECO:0000256" key="6">
    <source>
        <dbReference type="ARBA" id="ARBA00022692"/>
    </source>
</evidence>
<evidence type="ECO:0000256" key="16">
    <source>
        <dbReference type="PIRSR" id="PIRSR634016-1"/>
    </source>
</evidence>
<dbReference type="OMA" id="FSERYYI"/>
<keyword evidence="19 24" id="KW-0031">Aminopeptidase</keyword>
<dbReference type="SUPFAM" id="SSF55486">
    <property type="entry name" value="Metalloproteases ('zincins'), catalytic domain"/>
    <property type="match status" value="1"/>
</dbReference>
<dbReference type="InterPro" id="IPR034016">
    <property type="entry name" value="M1_APN-typ"/>
</dbReference>
<evidence type="ECO:0000256" key="13">
    <source>
        <dbReference type="ARBA" id="ARBA00023136"/>
    </source>
</evidence>
<keyword evidence="8 19" id="KW-0378">Hydrolase</keyword>
<evidence type="ECO:0000256" key="15">
    <source>
        <dbReference type="ARBA" id="ARBA00023180"/>
    </source>
</evidence>
<dbReference type="GO" id="GO:0005615">
    <property type="term" value="C:extracellular space"/>
    <property type="evidence" value="ECO:0000318"/>
    <property type="project" value="GO_Central"/>
</dbReference>
<evidence type="ECO:0000256" key="3">
    <source>
        <dbReference type="ARBA" id="ARBA00010136"/>
    </source>
</evidence>
<dbReference type="Gene3D" id="2.60.40.1910">
    <property type="match status" value="1"/>
</dbReference>
<dbReference type="EC" id="3.4.11.-" evidence="19"/>
<evidence type="ECO:0000256" key="2">
    <source>
        <dbReference type="ARBA" id="ARBA00004606"/>
    </source>
</evidence>
<protein>
    <recommendedName>
        <fullName evidence="19">Aminopeptidase</fullName>
        <ecNumber evidence="19">3.4.11.-</ecNumber>
    </recommendedName>
</protein>
<evidence type="ECO:0000259" key="21">
    <source>
        <dbReference type="Pfam" id="PF11838"/>
    </source>
</evidence>
<evidence type="ECO:0000256" key="18">
    <source>
        <dbReference type="PIRSR" id="PIRSR634016-4"/>
    </source>
</evidence>
<gene>
    <name evidence="24" type="primary">lvrn.S</name>
</gene>
<evidence type="ECO:0000256" key="4">
    <source>
        <dbReference type="ARBA" id="ARBA00022475"/>
    </source>
</evidence>
<keyword evidence="12 19" id="KW-0482">Metalloprotease</keyword>
<evidence type="ECO:0000256" key="10">
    <source>
        <dbReference type="ARBA" id="ARBA00022968"/>
    </source>
</evidence>
<dbReference type="GeneID" id="108705268"/>
<dbReference type="InterPro" id="IPR045357">
    <property type="entry name" value="Aminopeptidase_N-like_N"/>
</dbReference>
<evidence type="ECO:0000313" key="24">
    <source>
        <dbReference type="RefSeq" id="XP_041436367.1"/>
    </source>
</evidence>
<evidence type="ECO:0000259" key="20">
    <source>
        <dbReference type="Pfam" id="PF01433"/>
    </source>
</evidence>
<feature type="site" description="Transition state stabilizer" evidence="18">
    <location>
        <position position="509"/>
    </location>
</feature>
<dbReference type="PaxDb" id="8355-A0A1L8HR12"/>
<keyword evidence="6" id="KW-0812">Transmembrane</keyword>
<evidence type="ECO:0000256" key="7">
    <source>
        <dbReference type="ARBA" id="ARBA00022723"/>
    </source>
</evidence>
<dbReference type="GO" id="GO:0042277">
    <property type="term" value="F:peptide binding"/>
    <property type="evidence" value="ECO:0007669"/>
    <property type="project" value="TreeGrafter"/>
</dbReference>
<feature type="domain" description="Aminopeptidase N-like N-terminal" evidence="22">
    <location>
        <begin position="79"/>
        <end position="314"/>
    </location>
</feature>
<sequence>MGPKSSSGFYLSRTSATFLSLLLAALILVIIILGALYARTTPPQWSHHICDTSTSLENITDPTGRPGVWNNPRLPQNLVPLHYDLELWPRMQADDEGNYLFSGQVNITISCVEVTDIVLLHSVQLNFSYVGLRLLGNKSEMDQNMESHGTHYKLYAIDKSTLQESKAYKHLQDPTYDIPGGNISTKSVWTFENHSYVVLELSEELVAGNLYLLELNYTGFMRQNSALFITHYKDFNEDKAVVASFLEPENARAVYPCFDEPALKATFKIRLVHNSSYVALSNMPAVAVSEREDKDGSVWTVTTFNTTPKMSTYITAFVICDFDYVNITERGNEIRIWARKEFVQKGFTNLALSIAGPLLAYMEDLFNVSYPLQKTDFVALPDLDVEAMENWGLITFIEEALIYDPKKKLRNSKFRTSLIFSHEIAHQWFGNLVTMKWWTDLWLNEGFASYMEYFGVTFLDSKLNRDELFTMHNLQPIFESDVGAHSNSVSLKKDLYEVDSSYMFNEFTYDKGSALVRMLSSFLTEKLFIKGISSYLKTFSFSNVDQDDLWNHLQMFIDQQDEVQLPTTLRHIMQSWTFQRGIPLLTLNTTTGKVAKEMFKTDNTDNITSDSNHSWIVPVTWMKNGIEQTSLWLDSKSKVFPLMTTAADEWIVLNINVTGYYRTNYNKENWNRLAKQLETNPKAITTVNRIQLIEDAFTLARYGYNEYGTALHLTKYLEKEDEINVWYTVLKHVMSSDYPLVTYTNFPLFKKYILKRINPIYQRYANIIRTNFDEAEDDYFIQAHIELILKTACSFGLQDCLQLAHELYATWMKNCSWDVIPESIRDPICCYAIANGGENEWEFAWEMVNKTEDMEIDFLFYAMSCSKEPWLLHRYLQYSLDMDKFSAFTLFHDIIKHEIGRHIAWEFLKENWQRIKDIFGPRATVDFYNVLLPIFASKATSDLQFQEIQLFINTTMNENQRERVLELVENKRRKCLGWTSKINDEILNWLQSNIDEAQI</sequence>
<evidence type="ECO:0000256" key="17">
    <source>
        <dbReference type="PIRSR" id="PIRSR634016-3"/>
    </source>
</evidence>
<evidence type="ECO:0000256" key="8">
    <source>
        <dbReference type="ARBA" id="ARBA00022801"/>
    </source>
</evidence>
<keyword evidence="23" id="KW-1185">Reference proteome</keyword>
<comment type="similarity">
    <text evidence="3 19">Belongs to the peptidase M1 family.</text>
</comment>
<accession>A0A1L8HR12</accession>
<name>A0A1L8HR12_XENLA</name>
<dbReference type="InterPro" id="IPR014782">
    <property type="entry name" value="Peptidase_M1_dom"/>
</dbReference>
<dbReference type="InterPro" id="IPR050344">
    <property type="entry name" value="Peptidase_M1_aminopeptidases"/>
</dbReference>
<dbReference type="CTD" id="108705268"/>
<dbReference type="GO" id="GO:0006508">
    <property type="term" value="P:proteolysis"/>
    <property type="evidence" value="ECO:0000318"/>
    <property type="project" value="GO_Central"/>
</dbReference>
<keyword evidence="9 17" id="KW-0862">Zinc</keyword>
<dbReference type="Gene3D" id="1.10.390.10">
    <property type="entry name" value="Neutral Protease Domain 2"/>
    <property type="match status" value="1"/>
</dbReference>
<evidence type="ECO:0000256" key="14">
    <source>
        <dbReference type="ARBA" id="ARBA00023157"/>
    </source>
</evidence>
<evidence type="ECO:0000256" key="11">
    <source>
        <dbReference type="ARBA" id="ARBA00022989"/>
    </source>
</evidence>
<dbReference type="GO" id="GO:0043171">
    <property type="term" value="P:peptide catabolic process"/>
    <property type="evidence" value="ECO:0000318"/>
    <property type="project" value="GO_Central"/>
</dbReference>
<dbReference type="PANTHER" id="PTHR11533">
    <property type="entry name" value="PROTEASE M1 ZINC METALLOPROTEASE"/>
    <property type="match status" value="1"/>
</dbReference>
<evidence type="ECO:0000256" key="1">
    <source>
        <dbReference type="ARBA" id="ARBA00004236"/>
    </source>
</evidence>
<dbReference type="KEGG" id="xla:108705268"/>
<evidence type="ECO:0000256" key="9">
    <source>
        <dbReference type="ARBA" id="ARBA00022833"/>
    </source>
</evidence>
<dbReference type="Gene3D" id="1.25.50.20">
    <property type="match status" value="1"/>
</dbReference>
<dbReference type="AlphaFoldDB" id="A0A1L8HR12"/>
<dbReference type="Gene3D" id="2.60.40.1730">
    <property type="entry name" value="tricorn interacting facor f3 domain"/>
    <property type="match status" value="1"/>
</dbReference>
<comment type="subcellular location">
    <subcellularLocation>
        <location evidence="1">Cell membrane</location>
    </subcellularLocation>
    <subcellularLocation>
        <location evidence="2">Membrane</location>
        <topology evidence="2">Single-pass type II membrane protein</topology>
    </subcellularLocation>
</comment>
<dbReference type="PANTHER" id="PTHR11533:SF31">
    <property type="entry name" value="AMINOPEPTIDASE Q"/>
    <property type="match status" value="1"/>
</dbReference>
<keyword evidence="4" id="KW-1003">Cell membrane</keyword>
<dbReference type="RefSeq" id="XP_041436367.1">
    <property type="nucleotide sequence ID" value="XM_041580433.1"/>
</dbReference>
<feature type="binding site" evidence="17">
    <location>
        <position position="445"/>
    </location>
    <ligand>
        <name>Zn(2+)</name>
        <dbReference type="ChEBI" id="CHEBI:29105"/>
        <note>catalytic</note>
    </ligand>
</feature>
<dbReference type="GO" id="GO:0005737">
    <property type="term" value="C:cytoplasm"/>
    <property type="evidence" value="ECO:0007669"/>
    <property type="project" value="TreeGrafter"/>
</dbReference>
<keyword evidence="10" id="KW-0735">Signal-anchor</keyword>
<evidence type="ECO:0000259" key="22">
    <source>
        <dbReference type="Pfam" id="PF17900"/>
    </source>
</evidence>
<dbReference type="GO" id="GO:0005886">
    <property type="term" value="C:plasma membrane"/>
    <property type="evidence" value="ECO:0007669"/>
    <property type="project" value="UniProtKB-SubCell"/>
</dbReference>
<proteinExistence type="inferred from homology"/>
<feature type="binding site" evidence="17">
    <location>
        <position position="426"/>
    </location>
    <ligand>
        <name>Zn(2+)</name>
        <dbReference type="ChEBI" id="CHEBI:29105"/>
        <note>catalytic</note>
    </ligand>
</feature>
<dbReference type="FunFam" id="1.25.50.20:FF:000001">
    <property type="entry name" value="Aminopeptidase"/>
    <property type="match status" value="1"/>
</dbReference>
<feature type="active site" description="Proton acceptor" evidence="16">
    <location>
        <position position="423"/>
    </location>
</feature>
<dbReference type="InterPro" id="IPR001930">
    <property type="entry name" value="Peptidase_M1"/>
</dbReference>
<dbReference type="Pfam" id="PF17900">
    <property type="entry name" value="Peptidase_M1_N"/>
    <property type="match status" value="1"/>
</dbReference>
<reference evidence="24" key="1">
    <citation type="submission" date="2025-08" db="UniProtKB">
        <authorList>
            <consortium name="RefSeq"/>
        </authorList>
    </citation>
    <scope>IDENTIFICATION</scope>
    <source>
        <strain evidence="24">J_2021</strain>
        <tissue evidence="24">Erythrocytes</tissue>
    </source>
</reference>
<dbReference type="SUPFAM" id="SSF63737">
    <property type="entry name" value="Leukotriene A4 hydrolase N-terminal domain"/>
    <property type="match status" value="1"/>
</dbReference>
<dbReference type="InterPro" id="IPR024571">
    <property type="entry name" value="ERAP1-like_C_dom"/>
</dbReference>
<dbReference type="GO" id="GO:0008270">
    <property type="term" value="F:zinc ion binding"/>
    <property type="evidence" value="ECO:0007669"/>
    <property type="project" value="UniProtKB-UniRule"/>
</dbReference>
<keyword evidence="14" id="KW-1015">Disulfide bond</keyword>
<dbReference type="PRINTS" id="PR00756">
    <property type="entry name" value="ALADIPTASE"/>
</dbReference>
<dbReference type="STRING" id="8355.A0A1L8HR12"/>
<evidence type="ECO:0000256" key="12">
    <source>
        <dbReference type="ARBA" id="ARBA00023049"/>
    </source>
</evidence>
<keyword evidence="11" id="KW-1133">Transmembrane helix</keyword>
<dbReference type="FunFam" id="2.60.40.1910:FF:000005">
    <property type="entry name" value="Aminopeptidase"/>
    <property type="match status" value="1"/>
</dbReference>
<dbReference type="CDD" id="cd09601">
    <property type="entry name" value="M1_APN-Q_like"/>
    <property type="match status" value="1"/>
</dbReference>
<evidence type="ECO:0000256" key="5">
    <source>
        <dbReference type="ARBA" id="ARBA00022670"/>
    </source>
</evidence>
<evidence type="ECO:0000313" key="23">
    <source>
        <dbReference type="Proteomes" id="UP000186698"/>
    </source>
</evidence>
<keyword evidence="7 17" id="KW-0479">Metal-binding</keyword>